<dbReference type="Proteomes" id="UP000176273">
    <property type="component" value="Unassembled WGS sequence"/>
</dbReference>
<evidence type="ECO:0000256" key="4">
    <source>
        <dbReference type="ARBA" id="ARBA00022679"/>
    </source>
</evidence>
<dbReference type="STRING" id="1798468.A2110_01105"/>
<sequence>MEHTPVLLPEVITALNPKPGDVCVDGTVGGGGHAAELVRRSPGGMFLGIDWNKNAVTRVREKLTALVDREGLAVTVNVVQGNFSRLEDIVREELSGKRVDCLLLDLGLSSYELEEKMGFSYREDAPLIMRYDEDTAGLTAARVVNEYDEKTLAHIFSEYGEERFAGRIAGSIVRERRKQPLYRTGELVQAVERALPHGHHSRRHAALRTFLALRLFVNKERENLESALAALPRIMAPQGRAAIISFHSLEDRIVKQALKLYGPPRLAASRREAGSGKPIRPGPKEIARNPRSRSAKLRIAMF</sequence>
<keyword evidence="6" id="KW-0963">Cytoplasm</keyword>
<evidence type="ECO:0000256" key="1">
    <source>
        <dbReference type="ARBA" id="ARBA00010396"/>
    </source>
</evidence>
<comment type="caution">
    <text evidence="8">The sequence shown here is derived from an EMBL/GenBank/DDBJ whole genome shotgun (WGS) entry which is preliminary data.</text>
</comment>
<dbReference type="PANTHER" id="PTHR11265:SF0">
    <property type="entry name" value="12S RRNA N4-METHYLCYTIDINE METHYLTRANSFERASE"/>
    <property type="match status" value="1"/>
</dbReference>
<dbReference type="EMBL" id="MFKH01000016">
    <property type="protein sequence ID" value="OGG36786.1"/>
    <property type="molecule type" value="Genomic_DNA"/>
</dbReference>
<dbReference type="InterPro" id="IPR002903">
    <property type="entry name" value="RsmH"/>
</dbReference>
<comment type="caution">
    <text evidence="6">Lacks conserved residue(s) required for the propagation of feature annotation.</text>
</comment>
<feature type="binding site" evidence="6">
    <location>
        <position position="105"/>
    </location>
    <ligand>
        <name>S-adenosyl-L-methionine</name>
        <dbReference type="ChEBI" id="CHEBI:59789"/>
    </ligand>
</feature>
<comment type="catalytic activity">
    <reaction evidence="6">
        <text>cytidine(1402) in 16S rRNA + S-adenosyl-L-methionine = N(4)-methylcytidine(1402) in 16S rRNA + S-adenosyl-L-homocysteine + H(+)</text>
        <dbReference type="Rhea" id="RHEA:42928"/>
        <dbReference type="Rhea" id="RHEA-COMP:10286"/>
        <dbReference type="Rhea" id="RHEA-COMP:10287"/>
        <dbReference type="ChEBI" id="CHEBI:15378"/>
        <dbReference type="ChEBI" id="CHEBI:57856"/>
        <dbReference type="ChEBI" id="CHEBI:59789"/>
        <dbReference type="ChEBI" id="CHEBI:74506"/>
        <dbReference type="ChEBI" id="CHEBI:82748"/>
        <dbReference type="EC" id="2.1.1.199"/>
    </reaction>
</comment>
<dbReference type="GO" id="GO:0070475">
    <property type="term" value="P:rRNA base methylation"/>
    <property type="evidence" value="ECO:0007669"/>
    <property type="project" value="UniProtKB-UniRule"/>
</dbReference>
<reference evidence="8 9" key="1">
    <citation type="journal article" date="2016" name="Nat. Commun.">
        <title>Thousands of microbial genomes shed light on interconnected biogeochemical processes in an aquifer system.</title>
        <authorList>
            <person name="Anantharaman K."/>
            <person name="Brown C.T."/>
            <person name="Hug L.A."/>
            <person name="Sharon I."/>
            <person name="Castelle C.J."/>
            <person name="Probst A.J."/>
            <person name="Thomas B.C."/>
            <person name="Singh A."/>
            <person name="Wilkins M.J."/>
            <person name="Karaoz U."/>
            <person name="Brodie E.L."/>
            <person name="Williams K.H."/>
            <person name="Hubbard S.S."/>
            <person name="Banfield J.F."/>
        </authorList>
    </citation>
    <scope>NUCLEOTIDE SEQUENCE [LARGE SCALE GENOMIC DNA]</scope>
</reference>
<dbReference type="NCBIfam" id="TIGR00006">
    <property type="entry name" value="16S rRNA (cytosine(1402)-N(4))-methyltransferase RsmH"/>
    <property type="match status" value="1"/>
</dbReference>
<keyword evidence="4 6" id="KW-0808">Transferase</keyword>
<dbReference type="InterPro" id="IPR023397">
    <property type="entry name" value="SAM-dep_MeTrfase_MraW_recog"/>
</dbReference>
<feature type="binding site" evidence="6">
    <location>
        <position position="83"/>
    </location>
    <ligand>
        <name>S-adenosyl-L-methionine</name>
        <dbReference type="ChEBI" id="CHEBI:59789"/>
    </ligand>
</feature>
<evidence type="ECO:0000256" key="7">
    <source>
        <dbReference type="SAM" id="MobiDB-lite"/>
    </source>
</evidence>
<dbReference type="SUPFAM" id="SSF53335">
    <property type="entry name" value="S-adenosyl-L-methionine-dependent methyltransferases"/>
    <property type="match status" value="1"/>
</dbReference>
<dbReference type="Gene3D" id="1.10.150.170">
    <property type="entry name" value="Putative methyltransferase TM0872, insert domain"/>
    <property type="match status" value="1"/>
</dbReference>
<dbReference type="Gene3D" id="3.40.50.150">
    <property type="entry name" value="Vaccinia Virus protein VP39"/>
    <property type="match status" value="1"/>
</dbReference>
<protein>
    <recommendedName>
        <fullName evidence="6">Ribosomal RNA small subunit methyltransferase H</fullName>
        <ecNumber evidence="6">2.1.1.199</ecNumber>
    </recommendedName>
    <alternativeName>
        <fullName evidence="6">16S rRNA m(4)C1402 methyltransferase</fullName>
    </alternativeName>
    <alternativeName>
        <fullName evidence="6">rRNA (cytosine-N(4)-)-methyltransferase RsmH</fullName>
    </alternativeName>
</protein>
<dbReference type="GO" id="GO:0005737">
    <property type="term" value="C:cytoplasm"/>
    <property type="evidence" value="ECO:0007669"/>
    <property type="project" value="UniProtKB-SubCell"/>
</dbReference>
<dbReference type="AlphaFoldDB" id="A0A1F6BIM1"/>
<evidence type="ECO:0000313" key="8">
    <source>
        <dbReference type="EMBL" id="OGG36786.1"/>
    </source>
</evidence>
<dbReference type="InterPro" id="IPR029063">
    <property type="entry name" value="SAM-dependent_MTases_sf"/>
</dbReference>
<evidence type="ECO:0000256" key="6">
    <source>
        <dbReference type="HAMAP-Rule" id="MF_01007"/>
    </source>
</evidence>
<evidence type="ECO:0000256" key="2">
    <source>
        <dbReference type="ARBA" id="ARBA00022552"/>
    </source>
</evidence>
<dbReference type="PIRSF" id="PIRSF004486">
    <property type="entry name" value="MraW"/>
    <property type="match status" value="1"/>
</dbReference>
<keyword evidence="2 6" id="KW-0698">rRNA processing</keyword>
<dbReference type="EC" id="2.1.1.199" evidence="6"/>
<accession>A0A1F6BIM1</accession>
<gene>
    <name evidence="6" type="primary">rsmH</name>
    <name evidence="8" type="ORF">A2110_01105</name>
</gene>
<dbReference type="HAMAP" id="MF_01007">
    <property type="entry name" value="16SrRNA_methyltr_H"/>
    <property type="match status" value="1"/>
</dbReference>
<dbReference type="Pfam" id="PF01795">
    <property type="entry name" value="Methyltransf_5"/>
    <property type="match status" value="1"/>
</dbReference>
<keyword evidence="3 6" id="KW-0489">Methyltransferase</keyword>
<evidence type="ECO:0000256" key="3">
    <source>
        <dbReference type="ARBA" id="ARBA00022603"/>
    </source>
</evidence>
<organism evidence="8 9">
    <name type="scientific">Candidatus Jorgensenbacteria bacterium GWA1_54_12</name>
    <dbReference type="NCBI Taxonomy" id="1798468"/>
    <lineage>
        <taxon>Bacteria</taxon>
        <taxon>Candidatus Joergenseniibacteriota</taxon>
    </lineage>
</organism>
<evidence type="ECO:0000313" key="9">
    <source>
        <dbReference type="Proteomes" id="UP000176273"/>
    </source>
</evidence>
<feature type="region of interest" description="Disordered" evidence="7">
    <location>
        <begin position="267"/>
        <end position="290"/>
    </location>
</feature>
<proteinExistence type="inferred from homology"/>
<name>A0A1F6BIM1_9BACT</name>
<dbReference type="GO" id="GO:0071424">
    <property type="term" value="F:rRNA (cytosine-N4-)-methyltransferase activity"/>
    <property type="evidence" value="ECO:0007669"/>
    <property type="project" value="UniProtKB-UniRule"/>
</dbReference>
<feature type="binding site" evidence="6">
    <location>
        <begin position="31"/>
        <end position="33"/>
    </location>
    <ligand>
        <name>S-adenosyl-L-methionine</name>
        <dbReference type="ChEBI" id="CHEBI:59789"/>
    </ligand>
</feature>
<evidence type="ECO:0000256" key="5">
    <source>
        <dbReference type="ARBA" id="ARBA00022691"/>
    </source>
</evidence>
<comment type="function">
    <text evidence="6">Specifically methylates the N4 position of cytidine in position 1402 (C1402) of 16S rRNA.</text>
</comment>
<comment type="similarity">
    <text evidence="1 6">Belongs to the methyltransferase superfamily. RsmH family.</text>
</comment>
<dbReference type="SUPFAM" id="SSF81799">
    <property type="entry name" value="Putative methyltransferase TM0872, insert domain"/>
    <property type="match status" value="1"/>
</dbReference>
<comment type="subcellular location">
    <subcellularLocation>
        <location evidence="6">Cytoplasm</location>
    </subcellularLocation>
</comment>
<keyword evidence="5 6" id="KW-0949">S-adenosyl-L-methionine</keyword>
<feature type="binding site" evidence="6">
    <location>
        <position position="50"/>
    </location>
    <ligand>
        <name>S-adenosyl-L-methionine</name>
        <dbReference type="ChEBI" id="CHEBI:59789"/>
    </ligand>
</feature>
<dbReference type="PANTHER" id="PTHR11265">
    <property type="entry name" value="S-ADENOSYL-METHYLTRANSFERASE MRAW"/>
    <property type="match status" value="1"/>
</dbReference>